<dbReference type="PROSITE" id="PS00420">
    <property type="entry name" value="SRCR_1"/>
    <property type="match status" value="2"/>
</dbReference>
<feature type="disulfide bond" evidence="5">
    <location>
        <begin position="395"/>
        <end position="405"/>
    </location>
</feature>
<keyword evidence="4" id="KW-0325">Glycoprotein</keyword>
<comment type="caution">
    <text evidence="7">The sequence shown here is derived from an EMBL/GenBank/DDBJ whole genome shotgun (WGS) entry which is preliminary data.</text>
</comment>
<feature type="disulfide bond" evidence="5">
    <location>
        <begin position="726"/>
        <end position="736"/>
    </location>
</feature>
<proteinExistence type="predicted"/>
<dbReference type="Gene3D" id="3.10.250.10">
    <property type="entry name" value="SRCR-like domain"/>
    <property type="match status" value="7"/>
</dbReference>
<evidence type="ECO:0000256" key="2">
    <source>
        <dbReference type="ARBA" id="ARBA00022737"/>
    </source>
</evidence>
<dbReference type="Pfam" id="PF00530">
    <property type="entry name" value="SRCR"/>
    <property type="match status" value="7"/>
</dbReference>
<keyword evidence="2" id="KW-0677">Repeat</keyword>
<feature type="disulfide bond" evidence="5">
    <location>
        <begin position="177"/>
        <end position="187"/>
    </location>
</feature>
<feature type="disulfide bond" evidence="5">
    <location>
        <begin position="617"/>
        <end position="627"/>
    </location>
</feature>
<name>A0ABD3UZ35_SINWO</name>
<keyword evidence="1" id="KW-0732">Signal</keyword>
<dbReference type="EMBL" id="JBJQND010000014">
    <property type="protein sequence ID" value="KAL3854706.1"/>
    <property type="molecule type" value="Genomic_DNA"/>
</dbReference>
<feature type="domain" description="SRCR" evidence="6">
    <location>
        <begin position="109"/>
        <end position="208"/>
    </location>
</feature>
<feature type="non-terminal residue" evidence="7">
    <location>
        <position position="1"/>
    </location>
</feature>
<feature type="disulfide bond" evidence="5">
    <location>
        <begin position="286"/>
        <end position="296"/>
    </location>
</feature>
<dbReference type="PANTHER" id="PTHR19331">
    <property type="entry name" value="SCAVENGER RECEPTOR DOMAIN-CONTAINING"/>
    <property type="match status" value="1"/>
</dbReference>
<keyword evidence="8" id="KW-1185">Reference proteome</keyword>
<dbReference type="FunFam" id="3.10.250.10:FF:000006">
    <property type="entry name" value="neurotrypsin isoform X2"/>
    <property type="match status" value="3"/>
</dbReference>
<reference evidence="7 8" key="1">
    <citation type="submission" date="2024-11" db="EMBL/GenBank/DDBJ databases">
        <title>Chromosome-level genome assembly of the freshwater bivalve Anodonta woodiana.</title>
        <authorList>
            <person name="Chen X."/>
        </authorList>
    </citation>
    <scope>NUCLEOTIDE SEQUENCE [LARGE SCALE GENOMIC DNA]</scope>
    <source>
        <strain evidence="7">MN2024</strain>
        <tissue evidence="7">Gills</tissue>
    </source>
</reference>
<feature type="domain" description="SRCR" evidence="6">
    <location>
        <begin position="322"/>
        <end position="426"/>
    </location>
</feature>
<organism evidence="7 8">
    <name type="scientific">Sinanodonta woodiana</name>
    <name type="common">Chinese pond mussel</name>
    <name type="synonym">Anodonta woodiana</name>
    <dbReference type="NCBI Taxonomy" id="1069815"/>
    <lineage>
        <taxon>Eukaryota</taxon>
        <taxon>Metazoa</taxon>
        <taxon>Spiralia</taxon>
        <taxon>Lophotrochozoa</taxon>
        <taxon>Mollusca</taxon>
        <taxon>Bivalvia</taxon>
        <taxon>Autobranchia</taxon>
        <taxon>Heteroconchia</taxon>
        <taxon>Palaeoheterodonta</taxon>
        <taxon>Unionida</taxon>
        <taxon>Unionoidea</taxon>
        <taxon>Unionidae</taxon>
        <taxon>Unioninae</taxon>
        <taxon>Sinanodonta</taxon>
    </lineage>
</organism>
<protein>
    <recommendedName>
        <fullName evidence="6">SRCR domain-containing protein</fullName>
    </recommendedName>
</protein>
<dbReference type="PROSITE" id="PS50287">
    <property type="entry name" value="SRCR_2"/>
    <property type="match status" value="7"/>
</dbReference>
<dbReference type="InterPro" id="IPR001190">
    <property type="entry name" value="SRCR"/>
</dbReference>
<dbReference type="SUPFAM" id="SSF56487">
    <property type="entry name" value="SRCR-like"/>
    <property type="match status" value="7"/>
</dbReference>
<evidence type="ECO:0000256" key="5">
    <source>
        <dbReference type="PROSITE-ProRule" id="PRU00196"/>
    </source>
</evidence>
<dbReference type="SMART" id="SM00202">
    <property type="entry name" value="SR"/>
    <property type="match status" value="7"/>
</dbReference>
<evidence type="ECO:0000313" key="8">
    <source>
        <dbReference type="Proteomes" id="UP001634394"/>
    </source>
</evidence>
<feature type="domain" description="SRCR" evidence="6">
    <location>
        <begin position="544"/>
        <end position="648"/>
    </location>
</feature>
<dbReference type="FunFam" id="3.10.250.10:FF:000001">
    <property type="entry name" value="Lysyl oxidase 4 isoform X1"/>
    <property type="match status" value="2"/>
</dbReference>
<evidence type="ECO:0000256" key="4">
    <source>
        <dbReference type="ARBA" id="ARBA00023180"/>
    </source>
</evidence>
<feature type="domain" description="SRCR" evidence="6">
    <location>
        <begin position="433"/>
        <end position="536"/>
    </location>
</feature>
<feature type="disulfide bond" evidence="5">
    <location>
        <begin position="67"/>
        <end position="77"/>
    </location>
</feature>
<evidence type="ECO:0000259" key="6">
    <source>
        <dbReference type="PROSITE" id="PS50287"/>
    </source>
</evidence>
<evidence type="ECO:0000256" key="1">
    <source>
        <dbReference type="ARBA" id="ARBA00022729"/>
    </source>
</evidence>
<dbReference type="FunFam" id="3.10.250.10:FF:000011">
    <property type="entry name" value="Scavenger receptor class A member 5"/>
    <property type="match status" value="2"/>
</dbReference>
<sequence>LNGSSTSGLVEMYMGGVWGTVCDASFNNSAAQVVCKSLGLPYQAAIAISSSGLGRGTGPIWLNTVECSGTEPSLTNCQTSFYGRQNCEHNQDVGVVCINDLNLSGNVEVRLTGFGRPWAGIVEIRFAGVWGTICDDLFGVREAGVICRMLGYSANATVWTGISSSNTGPIWLDDVNCIGTETNIANCRHRVFGQNDCSHSEDASVFCQGGVTPFNVRLVNGNDAYNGRVEVNINGVWGTVCDDSFSNVDAMVVCRQLGLPTSGAIALGNAHFGQGSGPIHIDDVGCQGSEPTLAACMYANISDCTHAEDVGVQCNAADTTIVRLVGGTGPWEGIVEIMHNGEWGTVCDDSFDTMAAKVVCRMLHLPTDMSALSSASQFSTGSTSSLRIWLDDVNCVGTESNIGDCSHRTWGGNDCSHSEDVAIRCGDSTIPQVRLVGGTGPWEGIVEIMHNGEWGTVCDDSFTTMAAKVVCRMLRLPTDMSALADASRFSTGSTPLRIWLDDVNCVGTESSIGECSHRTWGDHNCGHNEDVAITCRVDNTITQVRLVGGTNEWEGIVEIMHNGEWGTVCDDSFTTMAAKVVCRMLHLPTDMSALANASRFSTGSTSSLRIWLDDVNCVGTESNIGECSHRTWGGNDCTHSEDVAIRCGGPNAFAPVRLVGGALPYEGRVEVFHNSQWGTVCDDYVDINFAKVVCREIGYPSSSPVIKTGEYFNVGNGTIWLDDVRCNGTETALDECSHQSWGTHNCAHTEDVGVICRDHGVECYHCDGIINPSNCRDTIFCSSFESCQISMYENNQQVLYSQSCQSKLGHDTDSCPTTKTMCKKRL</sequence>
<dbReference type="Proteomes" id="UP001634394">
    <property type="component" value="Unassembled WGS sequence"/>
</dbReference>
<feature type="domain" description="SRCR" evidence="6">
    <location>
        <begin position="216"/>
        <end position="315"/>
    </location>
</feature>
<feature type="domain" description="SRCR" evidence="6">
    <location>
        <begin position="1"/>
        <end position="98"/>
    </location>
</feature>
<evidence type="ECO:0000313" key="7">
    <source>
        <dbReference type="EMBL" id="KAL3854706.1"/>
    </source>
</evidence>
<accession>A0ABD3UZ35</accession>
<feature type="disulfide bond" evidence="5">
    <location>
        <begin position="505"/>
        <end position="515"/>
    </location>
</feature>
<feature type="domain" description="SRCR" evidence="6">
    <location>
        <begin position="656"/>
        <end position="757"/>
    </location>
</feature>
<dbReference type="PRINTS" id="PR00258">
    <property type="entry name" value="SPERACTRCPTR"/>
</dbReference>
<gene>
    <name evidence="7" type="ORF">ACJMK2_013964</name>
</gene>
<keyword evidence="3 5" id="KW-1015">Disulfide bond</keyword>
<comment type="caution">
    <text evidence="5">Lacks conserved residue(s) required for the propagation of feature annotation.</text>
</comment>
<dbReference type="PANTHER" id="PTHR19331:SF465">
    <property type="entry name" value="EGG PEPTIDE SPERACT RECEPTOR"/>
    <property type="match status" value="1"/>
</dbReference>
<evidence type="ECO:0000256" key="3">
    <source>
        <dbReference type="ARBA" id="ARBA00023157"/>
    </source>
</evidence>
<dbReference type="InterPro" id="IPR036772">
    <property type="entry name" value="SRCR-like_dom_sf"/>
</dbReference>
<dbReference type="AlphaFoldDB" id="A0ABD3UZ35"/>